<dbReference type="InterPro" id="IPR002347">
    <property type="entry name" value="SDR_fam"/>
</dbReference>
<dbReference type="InterPro" id="IPR020904">
    <property type="entry name" value="Sc_DH/Rdtase_CS"/>
</dbReference>
<evidence type="ECO:0000256" key="4">
    <source>
        <dbReference type="ARBA" id="ARBA00022857"/>
    </source>
</evidence>
<protein>
    <recommendedName>
        <fullName evidence="10">Short-chain dehydrogenase/reductase 3</fullName>
    </recommendedName>
    <alternativeName>
        <fullName evidence="11">Retinal short-chain dehydrogenase/reductase 1</fullName>
    </alternativeName>
</protein>
<dbReference type="AlphaFoldDB" id="W7I9T9"/>
<dbReference type="PANTHER" id="PTHR24322">
    <property type="entry name" value="PKSB"/>
    <property type="match status" value="1"/>
</dbReference>
<comment type="function">
    <text evidence="9">Catalyzes the reduction of all-trans-retinal to all-trans-retinol in the presence of NADPH.</text>
</comment>
<dbReference type="PRINTS" id="PR00080">
    <property type="entry name" value="SDRFAMILY"/>
</dbReference>
<dbReference type="GO" id="GO:0052650">
    <property type="term" value="F:all-trans-retinol dehydrogenase (NADP+) activity"/>
    <property type="evidence" value="ECO:0007669"/>
    <property type="project" value="UniProtKB-ARBA"/>
</dbReference>
<proteinExistence type="inferred from homology"/>
<dbReference type="PROSITE" id="PS00061">
    <property type="entry name" value="ADH_SHORT"/>
    <property type="match status" value="1"/>
</dbReference>
<dbReference type="SUPFAM" id="SSF51735">
    <property type="entry name" value="NAD(P)-binding Rossmann-fold domains"/>
    <property type="match status" value="1"/>
</dbReference>
<evidence type="ECO:0000256" key="11">
    <source>
        <dbReference type="ARBA" id="ARBA00082544"/>
    </source>
</evidence>
<evidence type="ECO:0000256" key="6">
    <source>
        <dbReference type="ARBA" id="ARBA00023002"/>
    </source>
</evidence>
<dbReference type="GO" id="GO:0016020">
    <property type="term" value="C:membrane"/>
    <property type="evidence" value="ECO:0007669"/>
    <property type="project" value="UniProtKB-SubCell"/>
</dbReference>
<evidence type="ECO:0000256" key="5">
    <source>
        <dbReference type="ARBA" id="ARBA00022989"/>
    </source>
</evidence>
<evidence type="ECO:0000256" key="12">
    <source>
        <dbReference type="RuleBase" id="RU000363"/>
    </source>
</evidence>
<accession>W7I9T9</accession>
<dbReference type="PANTHER" id="PTHR24322:SF736">
    <property type="entry name" value="RETINOL DEHYDROGENASE 10"/>
    <property type="match status" value="1"/>
</dbReference>
<keyword evidence="15" id="KW-1185">Reference proteome</keyword>
<dbReference type="InterPro" id="IPR036291">
    <property type="entry name" value="NAD(P)-bd_dom_sf"/>
</dbReference>
<evidence type="ECO:0000256" key="9">
    <source>
        <dbReference type="ARBA" id="ARBA00059620"/>
    </source>
</evidence>
<dbReference type="Gene3D" id="3.40.50.720">
    <property type="entry name" value="NAD(P)-binding Rossmann-like Domain"/>
    <property type="match status" value="1"/>
</dbReference>
<evidence type="ECO:0000256" key="13">
    <source>
        <dbReference type="SAM" id="SignalP"/>
    </source>
</evidence>
<keyword evidence="3" id="KW-0812">Transmembrane</keyword>
<evidence type="ECO:0000256" key="7">
    <source>
        <dbReference type="ARBA" id="ARBA00023098"/>
    </source>
</evidence>
<name>W7I9T9_9PEZI</name>
<evidence type="ECO:0000256" key="2">
    <source>
        <dbReference type="ARBA" id="ARBA00006484"/>
    </source>
</evidence>
<dbReference type="Pfam" id="PF00106">
    <property type="entry name" value="adh_short"/>
    <property type="match status" value="1"/>
</dbReference>
<evidence type="ECO:0000256" key="8">
    <source>
        <dbReference type="ARBA" id="ARBA00023136"/>
    </source>
</evidence>
<organism evidence="14 15">
    <name type="scientific">Drechslerella stenobrocha 248</name>
    <dbReference type="NCBI Taxonomy" id="1043628"/>
    <lineage>
        <taxon>Eukaryota</taxon>
        <taxon>Fungi</taxon>
        <taxon>Dikarya</taxon>
        <taxon>Ascomycota</taxon>
        <taxon>Pezizomycotina</taxon>
        <taxon>Orbiliomycetes</taxon>
        <taxon>Orbiliales</taxon>
        <taxon>Orbiliaceae</taxon>
        <taxon>Drechslerella</taxon>
    </lineage>
</organism>
<evidence type="ECO:0000256" key="1">
    <source>
        <dbReference type="ARBA" id="ARBA00004141"/>
    </source>
</evidence>
<keyword evidence="6" id="KW-0560">Oxidoreductase</keyword>
<comment type="subcellular location">
    <subcellularLocation>
        <location evidence="1">Membrane</location>
        <topology evidence="1">Multi-pass membrane protein</topology>
    </subcellularLocation>
</comment>
<evidence type="ECO:0000313" key="14">
    <source>
        <dbReference type="EMBL" id="EWC48862.1"/>
    </source>
</evidence>
<comment type="similarity">
    <text evidence="2 12">Belongs to the short-chain dehydrogenases/reductases (SDR) family.</text>
</comment>
<keyword evidence="5" id="KW-1133">Transmembrane helix</keyword>
<dbReference type="HOGENOM" id="CLU_010194_5_2_1"/>
<dbReference type="PRINTS" id="PR00081">
    <property type="entry name" value="GDHRDH"/>
</dbReference>
<sequence length="337" mass="37290">MGNMSVLASAAILGFLALAPVELQRSITELVSSAPYLSVSTTIRLVKAITGFVIVKAIASRANAYFSWKAENNWATDDKYDWEKEVLLLTGASSGLGEQMAQMLADRGVKVVALDVQPLKPEIAAYKNVHFYECDVGNFNRLSEVAAQIRADHGDPTVLVLNAAIINDDVLLNIPVERTQKLLNINLVSHFAMVHEFLPSMIEKNHGHIVQVASMCSFITISGLSDYSVSKAGVLALHESLRQELRHVYKADKVRTSIVHPTWMKTNIVEFSESIKSRNLAFASVSRSARQVVDAIMGGYSQRVLVPQRLGMQVGVMVRGLPFWFQEPIRDRLKIRG</sequence>
<feature type="signal peptide" evidence="13">
    <location>
        <begin position="1"/>
        <end position="23"/>
    </location>
</feature>
<keyword evidence="7" id="KW-0443">Lipid metabolism</keyword>
<keyword evidence="4" id="KW-0521">NADP</keyword>
<feature type="chain" id="PRO_5004893396" description="Short-chain dehydrogenase/reductase 3" evidence="13">
    <location>
        <begin position="24"/>
        <end position="337"/>
    </location>
</feature>
<gene>
    <name evidence="14" type="ORF">DRE_00167</name>
</gene>
<reference evidence="14 15" key="1">
    <citation type="submission" date="2013-05" db="EMBL/GenBank/DDBJ databases">
        <title>Drechslerella stenobrocha genome reveals carnivorous origination and mechanical trapping mechanism of predatory fungi.</title>
        <authorList>
            <person name="Liu X."/>
            <person name="Zhang W."/>
            <person name="Liu K."/>
        </authorList>
    </citation>
    <scope>NUCLEOTIDE SEQUENCE [LARGE SCALE GENOMIC DNA]</scope>
    <source>
        <strain evidence="14 15">248</strain>
    </source>
</reference>
<keyword evidence="8" id="KW-0472">Membrane</keyword>
<dbReference type="FunFam" id="3.40.50.720:FF:000131">
    <property type="entry name" value="Short-chain dehydrogenase/reductase 3"/>
    <property type="match status" value="1"/>
</dbReference>
<dbReference type="EMBL" id="KI966371">
    <property type="protein sequence ID" value="EWC48862.1"/>
    <property type="molecule type" value="Genomic_DNA"/>
</dbReference>
<evidence type="ECO:0000313" key="15">
    <source>
        <dbReference type="Proteomes" id="UP000024837"/>
    </source>
</evidence>
<evidence type="ECO:0000256" key="10">
    <source>
        <dbReference type="ARBA" id="ARBA00068717"/>
    </source>
</evidence>
<dbReference type="Proteomes" id="UP000024837">
    <property type="component" value="Unassembled WGS sequence"/>
</dbReference>
<dbReference type="OrthoDB" id="10253736at2759"/>
<keyword evidence="13" id="KW-0732">Signal</keyword>
<evidence type="ECO:0000256" key="3">
    <source>
        <dbReference type="ARBA" id="ARBA00022692"/>
    </source>
</evidence>